<gene>
    <name evidence="2" type="ordered locus">Hoch_4026</name>
</gene>
<sequence length="195" mass="20448">MRALAGRALPALCWVLAVIWASPGCGSQAAPPGGDVEVEIGTGVVDFEALTPGQTLELVAGPQGGYHFQVHARMRGLAPGDPRQPGLAENPTTYFRALDESGARVDLAEIRRLGYSPDTAGDTSEATPGSWYGLPSARLLLIANEHAPRLYGRELSLEVFVEDAEGRSAGHALTIVAMPSPEPEPEPGVDAGAER</sequence>
<name>D0LJF1_HALO1</name>
<protein>
    <recommendedName>
        <fullName evidence="4">Lipoprotein</fullName>
    </recommendedName>
</protein>
<feature type="signal peptide" evidence="1">
    <location>
        <begin position="1"/>
        <end position="29"/>
    </location>
</feature>
<dbReference type="AlphaFoldDB" id="D0LJF1"/>
<evidence type="ECO:0000256" key="1">
    <source>
        <dbReference type="SAM" id="SignalP"/>
    </source>
</evidence>
<proteinExistence type="predicted"/>
<dbReference type="HOGENOM" id="CLU_1394647_0_0_7"/>
<organism evidence="2 3">
    <name type="scientific">Haliangium ochraceum (strain DSM 14365 / JCM 11303 / SMP-2)</name>
    <dbReference type="NCBI Taxonomy" id="502025"/>
    <lineage>
        <taxon>Bacteria</taxon>
        <taxon>Pseudomonadati</taxon>
        <taxon>Myxococcota</taxon>
        <taxon>Polyangia</taxon>
        <taxon>Haliangiales</taxon>
        <taxon>Kofleriaceae</taxon>
        <taxon>Haliangium</taxon>
    </lineage>
</organism>
<dbReference type="Proteomes" id="UP000001880">
    <property type="component" value="Chromosome"/>
</dbReference>
<dbReference type="STRING" id="502025.Hoch_4026"/>
<keyword evidence="3" id="KW-1185">Reference proteome</keyword>
<dbReference type="EMBL" id="CP001804">
    <property type="protein sequence ID" value="ACY16525.1"/>
    <property type="molecule type" value="Genomic_DNA"/>
</dbReference>
<evidence type="ECO:0000313" key="3">
    <source>
        <dbReference type="Proteomes" id="UP000001880"/>
    </source>
</evidence>
<keyword evidence="1" id="KW-0732">Signal</keyword>
<evidence type="ECO:0000313" key="2">
    <source>
        <dbReference type="EMBL" id="ACY16525.1"/>
    </source>
</evidence>
<dbReference type="KEGG" id="hoh:Hoch_4026"/>
<evidence type="ECO:0008006" key="4">
    <source>
        <dbReference type="Google" id="ProtNLM"/>
    </source>
</evidence>
<feature type="chain" id="PRO_5003010155" description="Lipoprotein" evidence="1">
    <location>
        <begin position="30"/>
        <end position="195"/>
    </location>
</feature>
<reference evidence="2 3" key="1">
    <citation type="journal article" date="2010" name="Stand. Genomic Sci.">
        <title>Complete genome sequence of Haliangium ochraceum type strain (SMP-2).</title>
        <authorList>
            <consortium name="US DOE Joint Genome Institute (JGI-PGF)"/>
            <person name="Ivanova N."/>
            <person name="Daum C."/>
            <person name="Lang E."/>
            <person name="Abt B."/>
            <person name="Kopitz M."/>
            <person name="Saunders E."/>
            <person name="Lapidus A."/>
            <person name="Lucas S."/>
            <person name="Glavina Del Rio T."/>
            <person name="Nolan M."/>
            <person name="Tice H."/>
            <person name="Copeland A."/>
            <person name="Cheng J.F."/>
            <person name="Chen F."/>
            <person name="Bruce D."/>
            <person name="Goodwin L."/>
            <person name="Pitluck S."/>
            <person name="Mavromatis K."/>
            <person name="Pati A."/>
            <person name="Mikhailova N."/>
            <person name="Chen A."/>
            <person name="Palaniappan K."/>
            <person name="Land M."/>
            <person name="Hauser L."/>
            <person name="Chang Y.J."/>
            <person name="Jeffries C.D."/>
            <person name="Detter J.C."/>
            <person name="Brettin T."/>
            <person name="Rohde M."/>
            <person name="Goker M."/>
            <person name="Bristow J."/>
            <person name="Markowitz V."/>
            <person name="Eisen J.A."/>
            <person name="Hugenholtz P."/>
            <person name="Kyrpides N.C."/>
            <person name="Klenk H.P."/>
        </authorList>
    </citation>
    <scope>NUCLEOTIDE SEQUENCE [LARGE SCALE GENOMIC DNA]</scope>
    <source>
        <strain evidence="3">DSM 14365 / CIP 107738 / JCM 11303 / AJ 13395 / SMP-2</strain>
    </source>
</reference>
<accession>D0LJF1</accession>